<name>A0A1I2LAU7_9ACTN</name>
<dbReference type="PANTHER" id="PTHR30290">
    <property type="entry name" value="PERIPLASMIC BINDING COMPONENT OF ABC TRANSPORTER"/>
    <property type="match status" value="1"/>
</dbReference>
<dbReference type="InterPro" id="IPR000914">
    <property type="entry name" value="SBP_5_dom"/>
</dbReference>
<dbReference type="InterPro" id="IPR023765">
    <property type="entry name" value="SBP_5_CS"/>
</dbReference>
<dbReference type="PROSITE" id="PS51257">
    <property type="entry name" value="PROKAR_LIPOPROTEIN"/>
    <property type="match status" value="1"/>
</dbReference>
<evidence type="ECO:0000313" key="5">
    <source>
        <dbReference type="EMBL" id="SFF76103.1"/>
    </source>
</evidence>
<feature type="compositionally biased region" description="Low complexity" evidence="2">
    <location>
        <begin position="41"/>
        <end position="61"/>
    </location>
</feature>
<dbReference type="Gene3D" id="3.40.190.10">
    <property type="entry name" value="Periplasmic binding protein-like II"/>
    <property type="match status" value="1"/>
</dbReference>
<dbReference type="GO" id="GO:1904680">
    <property type="term" value="F:peptide transmembrane transporter activity"/>
    <property type="evidence" value="ECO:0007669"/>
    <property type="project" value="TreeGrafter"/>
</dbReference>
<dbReference type="CDD" id="cd08500">
    <property type="entry name" value="PBP2_NikA_DppA_OppA_like_4"/>
    <property type="match status" value="1"/>
</dbReference>
<dbReference type="Pfam" id="PF00496">
    <property type="entry name" value="SBP_bac_5"/>
    <property type="match status" value="1"/>
</dbReference>
<evidence type="ECO:0000256" key="2">
    <source>
        <dbReference type="SAM" id="MobiDB-lite"/>
    </source>
</evidence>
<gene>
    <name evidence="4" type="ORF">FHR37_003846</name>
    <name evidence="5" type="ORF">SAMN05421678_10234</name>
</gene>
<reference evidence="5 6" key="1">
    <citation type="submission" date="2016-10" db="EMBL/GenBank/DDBJ databases">
        <authorList>
            <person name="de Groot N.N."/>
        </authorList>
    </citation>
    <scope>NUCLEOTIDE SEQUENCE [LARGE SCALE GENOMIC DNA]</scope>
    <source>
        <strain evidence="5 6">CPCC 202808</strain>
    </source>
</reference>
<dbReference type="Proteomes" id="UP000199052">
    <property type="component" value="Unassembled WGS sequence"/>
</dbReference>
<evidence type="ECO:0000259" key="3">
    <source>
        <dbReference type="Pfam" id="PF00496"/>
    </source>
</evidence>
<sequence>MTAARAGGPERRTLLKWGGGTALGSWLLSGCDLLSTDPTGKKPSGSKGAAGSGSSAKEAPSLAAKVKQGKLPPLAQRLPKKPAVVKPLEQLGNYGGTIRMATTVQSGAHFLIIAREGLVEWAPGSTDVVPGLAESWDITENGRVYTFHLREGAKWSDGHPFTADDLVFFYESILSNKELTPVFPTWLTINGKPGVISKVDDHTVKFAFDGPHGLLLRQMAFRGAFQGSLLTPKHYLSQFHVDHTPKAQVDKLVKAAGLKTWVDLFAAKASPGDNPDRPAMGPWKLTHALTASDNRFVAERNPYYWKVDTKGRQLPYVDTITQAELSPETIALRAIGGELDIQFETLNVRDLPVLADSAKKNGFRLLRWASDAPWIAMYMNQSDKDPVLRGLMQNVNFRAGLSHALNRDEMNKILYAGAGGTRQPCAVPQDDYYIKGSGNRFTAYDVGKANAYLDKAGLTKRGGDGFRLRPDGEPLELSITTFTFEYGGTADASDAYEIVKANWQKVGVRTNFQTVNGPLWSERATGNLLDIPGYTVAGLLWDVDPVWYVPTSRASYWAPAYGEWYETGGKSGVEPPPHIRRLQRLYDQMAGEVDDQKRLTIGRQILRTHDENVFMIGTVTAPFAPVVVSSDLVNVLSDAVLSYRLQFMATSAMEQMAYKNPDDH</sequence>
<dbReference type="PANTHER" id="PTHR30290:SF62">
    <property type="entry name" value="OLIGOPEPTIDE ABC TRANSPORTER, PERIPLASMIC OLIGOPEPTIDE-BINDING PROTEIN"/>
    <property type="match status" value="1"/>
</dbReference>
<dbReference type="AlphaFoldDB" id="A0A1I2LAU7"/>
<organism evidence="5 6">
    <name type="scientific">Actinopolymorpha cephalotaxi</name>
    <dbReference type="NCBI Taxonomy" id="504797"/>
    <lineage>
        <taxon>Bacteria</taxon>
        <taxon>Bacillati</taxon>
        <taxon>Actinomycetota</taxon>
        <taxon>Actinomycetes</taxon>
        <taxon>Propionibacteriales</taxon>
        <taxon>Actinopolymorphaceae</taxon>
        <taxon>Actinopolymorpha</taxon>
    </lineage>
</organism>
<evidence type="ECO:0000313" key="7">
    <source>
        <dbReference type="Proteomes" id="UP000533017"/>
    </source>
</evidence>
<accession>A0A1I2LAU7</accession>
<dbReference type="GO" id="GO:0005886">
    <property type="term" value="C:plasma membrane"/>
    <property type="evidence" value="ECO:0007669"/>
    <property type="project" value="UniProtKB-SubCell"/>
</dbReference>
<dbReference type="GO" id="GO:0015833">
    <property type="term" value="P:peptide transport"/>
    <property type="evidence" value="ECO:0007669"/>
    <property type="project" value="TreeGrafter"/>
</dbReference>
<evidence type="ECO:0000313" key="4">
    <source>
        <dbReference type="EMBL" id="NYH84995.1"/>
    </source>
</evidence>
<dbReference type="OrthoDB" id="3713816at2"/>
<dbReference type="SUPFAM" id="SSF53850">
    <property type="entry name" value="Periplasmic binding protein-like II"/>
    <property type="match status" value="1"/>
</dbReference>
<dbReference type="EMBL" id="FOOI01000002">
    <property type="protein sequence ID" value="SFF76103.1"/>
    <property type="molecule type" value="Genomic_DNA"/>
</dbReference>
<reference evidence="4 7" key="2">
    <citation type="submission" date="2020-07" db="EMBL/GenBank/DDBJ databases">
        <title>Sequencing the genomes of 1000 actinobacteria strains.</title>
        <authorList>
            <person name="Klenk H.-P."/>
        </authorList>
    </citation>
    <scope>NUCLEOTIDE SEQUENCE [LARGE SCALE GENOMIC DNA]</scope>
    <source>
        <strain evidence="4 7">DSM 45117</strain>
    </source>
</reference>
<dbReference type="InterPro" id="IPR039424">
    <property type="entry name" value="SBP_5"/>
</dbReference>
<feature type="region of interest" description="Disordered" evidence="2">
    <location>
        <begin position="37"/>
        <end position="73"/>
    </location>
</feature>
<dbReference type="Gene3D" id="3.10.105.10">
    <property type="entry name" value="Dipeptide-binding Protein, Domain 3"/>
    <property type="match status" value="1"/>
</dbReference>
<proteinExistence type="predicted"/>
<protein>
    <submittedName>
        <fullName evidence="5">Peptide/nickel transport system substrate-binding protein</fullName>
    </submittedName>
</protein>
<dbReference type="STRING" id="504797.SAMN05421678_10234"/>
<dbReference type="RefSeq" id="WP_092880951.1">
    <property type="nucleotide sequence ID" value="NZ_FOOI01000002.1"/>
</dbReference>
<evidence type="ECO:0000256" key="1">
    <source>
        <dbReference type="ARBA" id="ARBA00004193"/>
    </source>
</evidence>
<comment type="subcellular location">
    <subcellularLocation>
        <location evidence="1">Cell membrane</location>
        <topology evidence="1">Lipid-anchor</topology>
    </subcellularLocation>
</comment>
<dbReference type="EMBL" id="JACBZA010000001">
    <property type="protein sequence ID" value="NYH84995.1"/>
    <property type="molecule type" value="Genomic_DNA"/>
</dbReference>
<keyword evidence="7" id="KW-1185">Reference proteome</keyword>
<evidence type="ECO:0000313" key="6">
    <source>
        <dbReference type="Proteomes" id="UP000199052"/>
    </source>
</evidence>
<dbReference type="Proteomes" id="UP000533017">
    <property type="component" value="Unassembled WGS sequence"/>
</dbReference>
<feature type="domain" description="Solute-binding protein family 5" evidence="3">
    <location>
        <begin position="128"/>
        <end position="531"/>
    </location>
</feature>
<dbReference type="PROSITE" id="PS01040">
    <property type="entry name" value="SBP_BACTERIAL_5"/>
    <property type="match status" value="1"/>
</dbReference>